<protein>
    <recommendedName>
        <fullName evidence="3">Tetracyclin repressor-like C-terminal domain-containing protein</fullName>
    </recommendedName>
</protein>
<dbReference type="Proteomes" id="UP001497444">
    <property type="component" value="Unassembled WGS sequence"/>
</dbReference>
<feature type="domain" description="Tetracyclin repressor-like C-terminal" evidence="3">
    <location>
        <begin position="51"/>
        <end position="156"/>
    </location>
</feature>
<evidence type="ECO:0000256" key="2">
    <source>
        <dbReference type="ARBA" id="ARBA00023163"/>
    </source>
</evidence>
<organism evidence="4 5">
    <name type="scientific">Sphagnum jensenii</name>
    <dbReference type="NCBI Taxonomy" id="128206"/>
    <lineage>
        <taxon>Eukaryota</taxon>
        <taxon>Viridiplantae</taxon>
        <taxon>Streptophyta</taxon>
        <taxon>Embryophyta</taxon>
        <taxon>Bryophyta</taxon>
        <taxon>Sphagnophytina</taxon>
        <taxon>Sphagnopsida</taxon>
        <taxon>Sphagnales</taxon>
        <taxon>Sphagnaceae</taxon>
        <taxon>Sphagnum</taxon>
    </lineage>
</organism>
<evidence type="ECO:0000313" key="5">
    <source>
        <dbReference type="Proteomes" id="UP001497444"/>
    </source>
</evidence>
<evidence type="ECO:0000259" key="3">
    <source>
        <dbReference type="Pfam" id="PF16925"/>
    </source>
</evidence>
<accession>A0ABP0VFR9</accession>
<dbReference type="SUPFAM" id="SSF48498">
    <property type="entry name" value="Tetracyclin repressor-like, C-terminal domain"/>
    <property type="match status" value="1"/>
</dbReference>
<dbReference type="PANTHER" id="PTHR47506">
    <property type="entry name" value="TRANSCRIPTIONAL REGULATORY PROTEIN"/>
    <property type="match status" value="1"/>
</dbReference>
<dbReference type="PANTHER" id="PTHR47506:SF3">
    <property type="entry name" value="HTH-TYPE TRANSCRIPTIONAL REGULATOR LMRA"/>
    <property type="match status" value="1"/>
</dbReference>
<name>A0ABP0VFR9_9BRYO</name>
<dbReference type="InterPro" id="IPR009057">
    <property type="entry name" value="Homeodomain-like_sf"/>
</dbReference>
<dbReference type="InterPro" id="IPR036271">
    <property type="entry name" value="Tet_transcr_reg_TetR-rel_C_sf"/>
</dbReference>
<evidence type="ECO:0000256" key="1">
    <source>
        <dbReference type="ARBA" id="ARBA00023015"/>
    </source>
</evidence>
<dbReference type="Pfam" id="PF16925">
    <property type="entry name" value="TetR_C_13"/>
    <property type="match status" value="1"/>
</dbReference>
<dbReference type="InterPro" id="IPR011075">
    <property type="entry name" value="TetR_C"/>
</dbReference>
<reference evidence="4" key="1">
    <citation type="submission" date="2024-02" db="EMBL/GenBank/DDBJ databases">
        <authorList>
            <consortium name="ELIXIR-Norway"/>
            <consortium name="Elixir Norway"/>
        </authorList>
    </citation>
    <scope>NUCLEOTIDE SEQUENCE</scope>
</reference>
<keyword evidence="5" id="KW-1185">Reference proteome</keyword>
<keyword evidence="2" id="KW-0804">Transcription</keyword>
<sequence>MADITDATGLTKGSIYGNFENKDEVALAAYRHNISAIRKRLFPVVNETKPAIERLLHITSFYRNNWRYVSENGGCPILNASIEADDNLPFLKRYVQASIRDWAAMLSDIMETGKINHEVRRDIQSLEYAHLIITLIEGGVMMAKINNEPRLLNGAMDRIDMIIRSEIAK</sequence>
<dbReference type="EMBL" id="CAXAQS010000811">
    <property type="protein sequence ID" value="CAK9253297.1"/>
    <property type="molecule type" value="Genomic_DNA"/>
</dbReference>
<keyword evidence="1" id="KW-0805">Transcription regulation</keyword>
<evidence type="ECO:0000313" key="4">
    <source>
        <dbReference type="EMBL" id="CAK9253297.1"/>
    </source>
</evidence>
<comment type="caution">
    <text evidence="4">The sequence shown here is derived from an EMBL/GenBank/DDBJ whole genome shotgun (WGS) entry which is preliminary data.</text>
</comment>
<dbReference type="SUPFAM" id="SSF46689">
    <property type="entry name" value="Homeodomain-like"/>
    <property type="match status" value="1"/>
</dbReference>
<dbReference type="Gene3D" id="1.10.357.10">
    <property type="entry name" value="Tetracycline Repressor, domain 2"/>
    <property type="match status" value="1"/>
</dbReference>
<gene>
    <name evidence="4" type="ORF">CSSPJE1EN1_LOCUS28675</name>
</gene>
<proteinExistence type="predicted"/>